<evidence type="ECO:0000256" key="1">
    <source>
        <dbReference type="SAM" id="MobiDB-lite"/>
    </source>
</evidence>
<dbReference type="Gene3D" id="3.40.50.10190">
    <property type="entry name" value="BRCT domain"/>
    <property type="match status" value="1"/>
</dbReference>
<dbReference type="InterPro" id="IPR036420">
    <property type="entry name" value="BRCT_dom_sf"/>
</dbReference>
<protein>
    <recommendedName>
        <fullName evidence="4">BRCT domain-containing protein</fullName>
    </recommendedName>
</protein>
<dbReference type="Proteomes" id="UP001176961">
    <property type="component" value="Unassembled WGS sequence"/>
</dbReference>
<organism evidence="2 3">
    <name type="scientific">Cylicocyclus nassatus</name>
    <name type="common">Nematode worm</name>
    <dbReference type="NCBI Taxonomy" id="53992"/>
    <lineage>
        <taxon>Eukaryota</taxon>
        <taxon>Metazoa</taxon>
        <taxon>Ecdysozoa</taxon>
        <taxon>Nematoda</taxon>
        <taxon>Chromadorea</taxon>
        <taxon>Rhabditida</taxon>
        <taxon>Rhabditina</taxon>
        <taxon>Rhabditomorpha</taxon>
        <taxon>Strongyloidea</taxon>
        <taxon>Strongylidae</taxon>
        <taxon>Cylicocyclus</taxon>
    </lineage>
</organism>
<keyword evidence="3" id="KW-1185">Reference proteome</keyword>
<evidence type="ECO:0008006" key="4">
    <source>
        <dbReference type="Google" id="ProtNLM"/>
    </source>
</evidence>
<sequence>MSGKASSSGADAIGRQKRKRVGFAEAPSSMKSPCTKAARGGHFNVFLVGYSEKEKFDIVRSCPDEIDVKDIMSTSITHIVARPPTKKDKAFPYSVMYYAVVSGAWLLRPSWLTRSKDSVVPEAEHEYKHNQVDLQTPALSRFRDILKLYGSYQRMREEEECRFFCDSVFRRVYILANRTSEGRLKKATLKSIIKAGGGSLAADDSWRTIRERPSKANDLVSLVIVENGDDLSVHDINISFVKQLLLRGIPVLYEEILSQLLNNQVVPNLEVMMTHAVYYWCNEHREKLTLSDAELAFLQKLQHAGGDVSMLQKEASSMDVSEKPTVYSSGDVEEKRHRSQPVDDILDDIENEIRENQLKPRGNVVCSPIAEEEVQQHSLVVDDVANESKVVQDDCGLFEIYDFDSEQKPDITVSNEKHSWCDSVSTLSHLVPKALAKSGVESGSFSDSLRQFFDAIMVEMKNNVPSSFIHDFICHEVVTSLRNSLHPPLLPTPNILSRLLHDIAKPEFGQSFDAASAAYRLLMFFLYQFPACNEEGRFYWLQVLTDAPSNDDSSGTRRGSLLEWNNLLSRTAGLRKMILDTFTCGGSNHTLMEFAVSVLEIDLFNMEGCDGLNTSQEISEEEDNCNRTTHSTNDDTLEHLQNSSVLNGVPLSCLVFYDLHERRKRGLDKTAMETCFAIVDNAVSTKSVLCANLCWRLLAVCLEGLRFFLANTMKLFRGEEISVDLQLDIERLGRYLIKKGLNKDEIDRFLPMSWVSDIIHAVA</sequence>
<proteinExistence type="predicted"/>
<evidence type="ECO:0000313" key="2">
    <source>
        <dbReference type="EMBL" id="CAJ0598759.1"/>
    </source>
</evidence>
<dbReference type="EMBL" id="CATQJL010000223">
    <property type="protein sequence ID" value="CAJ0598759.1"/>
    <property type="molecule type" value="Genomic_DNA"/>
</dbReference>
<feature type="region of interest" description="Disordered" evidence="1">
    <location>
        <begin position="319"/>
        <end position="339"/>
    </location>
</feature>
<gene>
    <name evidence="2" type="ORF">CYNAS_LOCUS10742</name>
</gene>
<accession>A0AA36M4P2</accession>
<reference evidence="2" key="1">
    <citation type="submission" date="2023-07" db="EMBL/GenBank/DDBJ databases">
        <authorList>
            <consortium name="CYATHOMIX"/>
        </authorList>
    </citation>
    <scope>NUCLEOTIDE SEQUENCE</scope>
    <source>
        <strain evidence="2">N/A</strain>
    </source>
</reference>
<name>A0AA36M4P2_CYLNA</name>
<dbReference type="AlphaFoldDB" id="A0AA36M4P2"/>
<comment type="caution">
    <text evidence="2">The sequence shown here is derived from an EMBL/GenBank/DDBJ whole genome shotgun (WGS) entry which is preliminary data.</text>
</comment>
<evidence type="ECO:0000313" key="3">
    <source>
        <dbReference type="Proteomes" id="UP001176961"/>
    </source>
</evidence>